<reference evidence="3" key="1">
    <citation type="submission" date="2021-02" db="EMBL/GenBank/DDBJ databases">
        <authorList>
            <person name="Dougan E. K."/>
            <person name="Rhodes N."/>
            <person name="Thang M."/>
            <person name="Chan C."/>
        </authorList>
    </citation>
    <scope>NUCLEOTIDE SEQUENCE</scope>
</reference>
<dbReference type="EMBL" id="CAJNNV010029620">
    <property type="protein sequence ID" value="CAE8629269.1"/>
    <property type="molecule type" value="Genomic_DNA"/>
</dbReference>
<feature type="compositionally biased region" description="Low complexity" evidence="2">
    <location>
        <begin position="174"/>
        <end position="189"/>
    </location>
</feature>
<organism evidence="3 4">
    <name type="scientific">Polarella glacialis</name>
    <name type="common">Dinoflagellate</name>
    <dbReference type="NCBI Taxonomy" id="89957"/>
    <lineage>
        <taxon>Eukaryota</taxon>
        <taxon>Sar</taxon>
        <taxon>Alveolata</taxon>
        <taxon>Dinophyceae</taxon>
        <taxon>Suessiales</taxon>
        <taxon>Suessiaceae</taxon>
        <taxon>Polarella</taxon>
    </lineage>
</organism>
<name>A0A813GS49_POLGL</name>
<sequence>MQGNEGFYMNGGVTPDDELAQTRVQGSESLGATLDKADRILAAARELDRKLVTQAFEDAKVPAFYAVLEEAPESPGQETEVQRLRKALADAERIVQEESRRRAAMESQLSISRAALQLERDRALALEGKLHEERQGFSAERARLLRLCQELEELGHQSTPGSGRDPAGPGGTHGEAATAGAQAPKQGTGDTWTEVSDIAERLDQTLSEIEERGRALLGRTVEAAETEGQVAEGKEL</sequence>
<keyword evidence="4" id="KW-1185">Reference proteome</keyword>
<keyword evidence="1" id="KW-0175">Coiled coil</keyword>
<comment type="caution">
    <text evidence="3">The sequence shown here is derived from an EMBL/GenBank/DDBJ whole genome shotgun (WGS) entry which is preliminary data.</text>
</comment>
<protein>
    <submittedName>
        <fullName evidence="3">Uncharacterized protein</fullName>
    </submittedName>
</protein>
<evidence type="ECO:0000313" key="4">
    <source>
        <dbReference type="Proteomes" id="UP000654075"/>
    </source>
</evidence>
<dbReference type="AlphaFoldDB" id="A0A813GS49"/>
<accession>A0A813GS49</accession>
<feature type="coiled-coil region" evidence="1">
    <location>
        <begin position="81"/>
        <end position="108"/>
    </location>
</feature>
<feature type="region of interest" description="Disordered" evidence="2">
    <location>
        <begin position="154"/>
        <end position="195"/>
    </location>
</feature>
<evidence type="ECO:0000256" key="2">
    <source>
        <dbReference type="SAM" id="MobiDB-lite"/>
    </source>
</evidence>
<gene>
    <name evidence="3" type="ORF">PGLA1383_LOCUS45801</name>
</gene>
<dbReference type="Proteomes" id="UP000654075">
    <property type="component" value="Unassembled WGS sequence"/>
</dbReference>
<evidence type="ECO:0000313" key="3">
    <source>
        <dbReference type="EMBL" id="CAE8629269.1"/>
    </source>
</evidence>
<evidence type="ECO:0000256" key="1">
    <source>
        <dbReference type="SAM" id="Coils"/>
    </source>
</evidence>
<proteinExistence type="predicted"/>